<evidence type="ECO:0000259" key="12">
    <source>
        <dbReference type="PROSITE" id="PS50109"/>
    </source>
</evidence>
<feature type="coiled-coil region" evidence="8">
    <location>
        <begin position="422"/>
        <end position="456"/>
    </location>
</feature>
<dbReference type="EMBL" id="JAGETZ010000016">
    <property type="protein sequence ID" value="MBO2012325.1"/>
    <property type="molecule type" value="Genomic_DNA"/>
</dbReference>
<evidence type="ECO:0000256" key="2">
    <source>
        <dbReference type="ARBA" id="ARBA00012438"/>
    </source>
</evidence>
<dbReference type="PROSITE" id="PS01124">
    <property type="entry name" value="HTH_ARAC_FAMILY_2"/>
    <property type="match status" value="1"/>
</dbReference>
<feature type="transmembrane region" description="Helical" evidence="10">
    <location>
        <begin position="317"/>
        <end position="339"/>
    </location>
</feature>
<evidence type="ECO:0000256" key="10">
    <source>
        <dbReference type="SAM" id="Phobius"/>
    </source>
</evidence>
<evidence type="ECO:0000313" key="14">
    <source>
        <dbReference type="EMBL" id="MBO2012325.1"/>
    </source>
</evidence>
<gene>
    <name evidence="14" type="ORF">J4E00_24885</name>
</gene>
<reference evidence="14 15" key="1">
    <citation type="submission" date="2021-03" db="EMBL/GenBank/DDBJ databases">
        <authorList>
            <person name="Kim M.K."/>
        </authorList>
    </citation>
    <scope>NUCLEOTIDE SEQUENCE [LARGE SCALE GENOMIC DNA]</scope>
    <source>
        <strain evidence="14 15">BT442</strain>
    </source>
</reference>
<feature type="transmembrane region" description="Helical" evidence="10">
    <location>
        <begin position="292"/>
        <end position="311"/>
    </location>
</feature>
<dbReference type="SMART" id="SM00387">
    <property type="entry name" value="HATPase_c"/>
    <property type="match status" value="1"/>
</dbReference>
<dbReference type="PROSITE" id="PS50110">
    <property type="entry name" value="RESPONSE_REGULATORY"/>
    <property type="match status" value="1"/>
</dbReference>
<feature type="region of interest" description="Disordered" evidence="9">
    <location>
        <begin position="871"/>
        <end position="890"/>
    </location>
</feature>
<name>A0ABS3QNR6_9BACT</name>
<dbReference type="CDD" id="cd17574">
    <property type="entry name" value="REC_OmpR"/>
    <property type="match status" value="1"/>
</dbReference>
<dbReference type="Pfam" id="PF02518">
    <property type="entry name" value="HATPase_c"/>
    <property type="match status" value="1"/>
</dbReference>
<proteinExistence type="predicted"/>
<dbReference type="Pfam" id="PF00512">
    <property type="entry name" value="HisKA"/>
    <property type="match status" value="1"/>
</dbReference>
<evidence type="ECO:0000256" key="6">
    <source>
        <dbReference type="ARBA" id="ARBA00023163"/>
    </source>
</evidence>
<protein>
    <recommendedName>
        <fullName evidence="2">histidine kinase</fullName>
        <ecNumber evidence="2">2.7.13.3</ecNumber>
    </recommendedName>
</protein>
<dbReference type="InterPro" id="IPR001789">
    <property type="entry name" value="Sig_transdc_resp-reg_receiver"/>
</dbReference>
<accession>A0ABS3QNR6</accession>
<feature type="domain" description="Histidine kinase" evidence="12">
    <location>
        <begin position="469"/>
        <end position="691"/>
    </location>
</feature>
<dbReference type="InterPro" id="IPR005467">
    <property type="entry name" value="His_kinase_dom"/>
</dbReference>
<dbReference type="EC" id="2.7.13.3" evidence="2"/>
<evidence type="ECO:0000256" key="1">
    <source>
        <dbReference type="ARBA" id="ARBA00000085"/>
    </source>
</evidence>
<feature type="transmembrane region" description="Helical" evidence="10">
    <location>
        <begin position="260"/>
        <end position="280"/>
    </location>
</feature>
<evidence type="ECO:0000313" key="15">
    <source>
        <dbReference type="Proteomes" id="UP000664369"/>
    </source>
</evidence>
<comment type="catalytic activity">
    <reaction evidence="1">
        <text>ATP + protein L-histidine = ADP + protein N-phospho-L-histidine.</text>
        <dbReference type="EC" id="2.7.13.3"/>
    </reaction>
</comment>
<dbReference type="Gene3D" id="1.10.287.130">
    <property type="match status" value="1"/>
</dbReference>
<dbReference type="InterPro" id="IPR011622">
    <property type="entry name" value="7TMR_DISM_rcpt_extracell_dom2"/>
</dbReference>
<evidence type="ECO:0000259" key="13">
    <source>
        <dbReference type="PROSITE" id="PS50110"/>
    </source>
</evidence>
<feature type="transmembrane region" description="Helical" evidence="10">
    <location>
        <begin position="224"/>
        <end position="248"/>
    </location>
</feature>
<evidence type="ECO:0000256" key="8">
    <source>
        <dbReference type="SAM" id="Coils"/>
    </source>
</evidence>
<dbReference type="Gene3D" id="2.60.40.2380">
    <property type="match status" value="1"/>
</dbReference>
<organism evidence="14 15">
    <name type="scientific">Hymenobacter negativus</name>
    <dbReference type="NCBI Taxonomy" id="2795026"/>
    <lineage>
        <taxon>Bacteria</taxon>
        <taxon>Pseudomonadati</taxon>
        <taxon>Bacteroidota</taxon>
        <taxon>Cytophagia</taxon>
        <taxon>Cytophagales</taxon>
        <taxon>Hymenobacteraceae</taxon>
        <taxon>Hymenobacter</taxon>
    </lineage>
</organism>
<dbReference type="InterPro" id="IPR018060">
    <property type="entry name" value="HTH_AraC"/>
</dbReference>
<dbReference type="SUPFAM" id="SSF46689">
    <property type="entry name" value="Homeodomain-like"/>
    <property type="match status" value="1"/>
</dbReference>
<evidence type="ECO:0000256" key="5">
    <source>
        <dbReference type="ARBA" id="ARBA00023125"/>
    </source>
</evidence>
<evidence type="ECO:0000256" key="7">
    <source>
        <dbReference type="PROSITE-ProRule" id="PRU00169"/>
    </source>
</evidence>
<dbReference type="InterPro" id="IPR003661">
    <property type="entry name" value="HisK_dim/P_dom"/>
</dbReference>
<dbReference type="InterPro" id="IPR018062">
    <property type="entry name" value="HTH_AraC-typ_CS"/>
</dbReference>
<dbReference type="Gene3D" id="3.30.565.10">
    <property type="entry name" value="Histidine kinase-like ATPase, C-terminal domain"/>
    <property type="match status" value="1"/>
</dbReference>
<dbReference type="PRINTS" id="PR00344">
    <property type="entry name" value="BCTRLSENSOR"/>
</dbReference>
<keyword evidence="8" id="KW-0175">Coiled coil</keyword>
<dbReference type="Pfam" id="PF12833">
    <property type="entry name" value="HTH_18"/>
    <property type="match status" value="1"/>
</dbReference>
<dbReference type="SUPFAM" id="SSF55874">
    <property type="entry name" value="ATPase domain of HSP90 chaperone/DNA topoisomerase II/histidine kinase"/>
    <property type="match status" value="1"/>
</dbReference>
<dbReference type="InterPro" id="IPR011623">
    <property type="entry name" value="7TMR_DISM_rcpt_extracell_dom1"/>
</dbReference>
<keyword evidence="10" id="KW-0472">Membrane</keyword>
<dbReference type="SMART" id="SM00448">
    <property type="entry name" value="REC"/>
    <property type="match status" value="1"/>
</dbReference>
<comment type="caution">
    <text evidence="14">The sequence shown here is derived from an EMBL/GenBank/DDBJ whole genome shotgun (WGS) entry which is preliminary data.</text>
</comment>
<dbReference type="PROSITE" id="PS00041">
    <property type="entry name" value="HTH_ARAC_FAMILY_1"/>
    <property type="match status" value="1"/>
</dbReference>
<keyword evidence="6" id="KW-0804">Transcription</keyword>
<dbReference type="SMART" id="SM00342">
    <property type="entry name" value="HTH_ARAC"/>
    <property type="match status" value="1"/>
</dbReference>
<feature type="domain" description="HTH araC/xylS-type" evidence="11">
    <location>
        <begin position="901"/>
        <end position="1000"/>
    </location>
</feature>
<dbReference type="InterPro" id="IPR004358">
    <property type="entry name" value="Sig_transdc_His_kin-like_C"/>
</dbReference>
<sequence>MTNRTTWFGGRWRGWLLVLLALAKMHGVAAQAPLFLRDTAQDYTLGRHWDVLAVPTSEPDNLTLAQVRAPEWAARFRRSQQDAPNERGGNGEVWLRTTVVNAATPHTTWILRNKLSSTNKITAYVVGPDGNVQELAMGPASLAAQNQAVPYRCYHRVLPLPMGQPVTVYLQTRGGIIDYSLCEQHTLQRLSYWENLGLALFLGTMLMLGLYNLFLFISIREVAYLYYVAYVLAFCGLHMQSKGLFFWWFYPALSTANNELLLLVLTTAATLFGALMARSFLDTKRLVPRLDWLLVASAVAAPLPLVARYLLPDGIFSFIYQFMPFFTGLVMLTVGIAVMRTGYRPARYYMAGWGLVILAVFVYSLTRMNVLPANGWTMNGTGLAWVLEMAFLSFGLASRFNLARAAEQEAQSRALATLREKEEVQQTANRQLTRRAAELEKAYAELRDSLATSEQLKSLDELKTNFFTNISHEFRTPLTLILGPAEDLAIDNPDPTTRRSGSLILRNAQRLLRLVNQLLDLSKLEAGAMELLPTAGDAASLARQQAATFASLAEAQGVQFRTEGPVRLPLVFDAPKLETILSNLLTNALRFTPNGGEVVLGWRVVPATAAEPAAVEFMVRDTGPGIAASQLPQLFNRFYQGASPSVPGAQPGTGVGLTLVKELTELHGGTVAVSSPPGQGATFTVRLPMDLVPVNGAPSAETDASRLASTALSSEMMAFTPSLDDYPEPVAEADVVLFVEDNEDVREFVRSSLAPAGYRLLEAPDGLRGVELALEHVPDLIVSDVMMPGLDGYGVVRQLKSHSATSHVPIVLLTAKSAGTDRLEGLETGADAYLGKPFSARELRAQVRNLLALRDRNRTFTLVTPQAALTEAQSTQLPPLPDNDQPSAPARLSSIDRNFLEKVISTVEENLGDSDFDVDHLSRAVALSRTQVHRKLRALTGQAPAEYIRTTRLQRALELLRERVGTVSEISYQVGFGSPAHFSTVFSRHFGYPPSEVARQ</sequence>
<keyword evidence="10" id="KW-0812">Transmembrane</keyword>
<feature type="domain" description="Response regulatory" evidence="13">
    <location>
        <begin position="735"/>
        <end position="851"/>
    </location>
</feature>
<dbReference type="RefSeq" id="WP_208178090.1">
    <property type="nucleotide sequence ID" value="NZ_JAGETZ010000016.1"/>
</dbReference>
<dbReference type="Pfam" id="PF07696">
    <property type="entry name" value="7TMR-DISMED2"/>
    <property type="match status" value="1"/>
</dbReference>
<dbReference type="Gene3D" id="3.40.50.2300">
    <property type="match status" value="1"/>
</dbReference>
<dbReference type="Pfam" id="PF07695">
    <property type="entry name" value="7TMR-DISM_7TM"/>
    <property type="match status" value="1"/>
</dbReference>
<evidence type="ECO:0000259" key="11">
    <source>
        <dbReference type="PROSITE" id="PS01124"/>
    </source>
</evidence>
<dbReference type="PANTHER" id="PTHR43547:SF2">
    <property type="entry name" value="HYBRID SIGNAL TRANSDUCTION HISTIDINE KINASE C"/>
    <property type="match status" value="1"/>
</dbReference>
<evidence type="ECO:0000256" key="4">
    <source>
        <dbReference type="ARBA" id="ARBA00023015"/>
    </source>
</evidence>
<dbReference type="Proteomes" id="UP000664369">
    <property type="component" value="Unassembled WGS sequence"/>
</dbReference>
<dbReference type="SUPFAM" id="SSF52172">
    <property type="entry name" value="CheY-like"/>
    <property type="match status" value="1"/>
</dbReference>
<dbReference type="InterPro" id="IPR011006">
    <property type="entry name" value="CheY-like_superfamily"/>
</dbReference>
<feature type="modified residue" description="4-aspartylphosphate" evidence="7">
    <location>
        <position position="784"/>
    </location>
</feature>
<dbReference type="InterPro" id="IPR036097">
    <property type="entry name" value="HisK_dim/P_sf"/>
</dbReference>
<evidence type="ECO:0000256" key="3">
    <source>
        <dbReference type="ARBA" id="ARBA00022553"/>
    </source>
</evidence>
<dbReference type="InterPro" id="IPR036890">
    <property type="entry name" value="HATPase_C_sf"/>
</dbReference>
<dbReference type="PANTHER" id="PTHR43547">
    <property type="entry name" value="TWO-COMPONENT HISTIDINE KINASE"/>
    <property type="match status" value="1"/>
</dbReference>
<keyword evidence="10" id="KW-1133">Transmembrane helix</keyword>
<dbReference type="SUPFAM" id="SSF47384">
    <property type="entry name" value="Homodimeric domain of signal transducing histidine kinase"/>
    <property type="match status" value="1"/>
</dbReference>
<keyword evidence="5" id="KW-0238">DNA-binding</keyword>
<keyword evidence="3 7" id="KW-0597">Phosphoprotein</keyword>
<evidence type="ECO:0000256" key="9">
    <source>
        <dbReference type="SAM" id="MobiDB-lite"/>
    </source>
</evidence>
<keyword evidence="15" id="KW-1185">Reference proteome</keyword>
<dbReference type="Gene3D" id="1.10.10.60">
    <property type="entry name" value="Homeodomain-like"/>
    <property type="match status" value="1"/>
</dbReference>
<dbReference type="PROSITE" id="PS50109">
    <property type="entry name" value="HIS_KIN"/>
    <property type="match status" value="1"/>
</dbReference>
<dbReference type="Pfam" id="PF00072">
    <property type="entry name" value="Response_reg"/>
    <property type="match status" value="1"/>
</dbReference>
<dbReference type="InterPro" id="IPR003594">
    <property type="entry name" value="HATPase_dom"/>
</dbReference>
<dbReference type="SMART" id="SM00388">
    <property type="entry name" value="HisKA"/>
    <property type="match status" value="1"/>
</dbReference>
<dbReference type="InterPro" id="IPR009057">
    <property type="entry name" value="Homeodomain-like_sf"/>
</dbReference>
<feature type="transmembrane region" description="Helical" evidence="10">
    <location>
        <begin position="346"/>
        <end position="363"/>
    </location>
</feature>
<feature type="transmembrane region" description="Helical" evidence="10">
    <location>
        <begin position="196"/>
        <end position="217"/>
    </location>
</feature>
<keyword evidence="4" id="KW-0805">Transcription regulation</keyword>
<dbReference type="CDD" id="cd00082">
    <property type="entry name" value="HisKA"/>
    <property type="match status" value="1"/>
</dbReference>